<accession>A0AAV4AFM5</accession>
<protein>
    <submittedName>
        <fullName evidence="2">PiggyBac transposable element-derived protein 4</fullName>
    </submittedName>
</protein>
<organism evidence="2 3">
    <name type="scientific">Plakobranchus ocellatus</name>
    <dbReference type="NCBI Taxonomy" id="259542"/>
    <lineage>
        <taxon>Eukaryota</taxon>
        <taxon>Metazoa</taxon>
        <taxon>Spiralia</taxon>
        <taxon>Lophotrochozoa</taxon>
        <taxon>Mollusca</taxon>
        <taxon>Gastropoda</taxon>
        <taxon>Heterobranchia</taxon>
        <taxon>Euthyneura</taxon>
        <taxon>Panpulmonata</taxon>
        <taxon>Sacoglossa</taxon>
        <taxon>Placobranchoidea</taxon>
        <taxon>Plakobranchidae</taxon>
        <taxon>Plakobranchus</taxon>
    </lineage>
</organism>
<sequence length="115" mass="13023">MHSIPGRCETSGEPEIVLTKNKSKGGVDTMDQMAYASTEKTKTWLLVVLFNIIDLSTYATRVIRQARLSEHKLLHDDNLQLSSLRLQENWHSSRCEGEHLTQPSISPSNRTSPLF</sequence>
<gene>
    <name evidence="2" type="ORF">PoB_003193600</name>
</gene>
<proteinExistence type="predicted"/>
<keyword evidence="3" id="KW-1185">Reference proteome</keyword>
<evidence type="ECO:0000256" key="1">
    <source>
        <dbReference type="SAM" id="MobiDB-lite"/>
    </source>
</evidence>
<evidence type="ECO:0000313" key="3">
    <source>
        <dbReference type="Proteomes" id="UP000735302"/>
    </source>
</evidence>
<comment type="caution">
    <text evidence="2">The sequence shown here is derived from an EMBL/GenBank/DDBJ whole genome shotgun (WGS) entry which is preliminary data.</text>
</comment>
<name>A0AAV4AFM5_9GAST</name>
<dbReference type="AlphaFoldDB" id="A0AAV4AFM5"/>
<reference evidence="2 3" key="1">
    <citation type="journal article" date="2021" name="Elife">
        <title>Chloroplast acquisition without the gene transfer in kleptoplastic sea slugs, Plakobranchus ocellatus.</title>
        <authorList>
            <person name="Maeda T."/>
            <person name="Takahashi S."/>
            <person name="Yoshida T."/>
            <person name="Shimamura S."/>
            <person name="Takaki Y."/>
            <person name="Nagai Y."/>
            <person name="Toyoda A."/>
            <person name="Suzuki Y."/>
            <person name="Arimoto A."/>
            <person name="Ishii H."/>
            <person name="Satoh N."/>
            <person name="Nishiyama T."/>
            <person name="Hasebe M."/>
            <person name="Maruyama T."/>
            <person name="Minagawa J."/>
            <person name="Obokata J."/>
            <person name="Shigenobu S."/>
        </authorList>
    </citation>
    <scope>NUCLEOTIDE SEQUENCE [LARGE SCALE GENOMIC DNA]</scope>
</reference>
<feature type="compositionally biased region" description="Polar residues" evidence="1">
    <location>
        <begin position="101"/>
        <end position="115"/>
    </location>
</feature>
<dbReference type="Proteomes" id="UP000735302">
    <property type="component" value="Unassembled WGS sequence"/>
</dbReference>
<dbReference type="EMBL" id="BLXT01003748">
    <property type="protein sequence ID" value="GFO05431.1"/>
    <property type="molecule type" value="Genomic_DNA"/>
</dbReference>
<evidence type="ECO:0000313" key="2">
    <source>
        <dbReference type="EMBL" id="GFO05431.1"/>
    </source>
</evidence>
<feature type="region of interest" description="Disordered" evidence="1">
    <location>
        <begin position="96"/>
        <end position="115"/>
    </location>
</feature>